<evidence type="ECO:0000256" key="1">
    <source>
        <dbReference type="SAM" id="MobiDB-lite"/>
    </source>
</evidence>
<gene>
    <name evidence="4" type="ORF">TWF106_006770</name>
    <name evidence="5" type="ORF">TWF191_010917</name>
    <name evidence="3" type="ORF">TWF679_002413</name>
</gene>
<dbReference type="EMBL" id="WIPF01000009">
    <property type="protein sequence ID" value="KAF3230219.1"/>
    <property type="molecule type" value="Genomic_DNA"/>
</dbReference>
<feature type="chain" id="PRO_5041171185" evidence="2">
    <location>
        <begin position="23"/>
        <end position="267"/>
    </location>
</feature>
<reference evidence="6 7" key="1">
    <citation type="submission" date="2019-06" db="EMBL/GenBank/DDBJ databases">
        <authorList>
            <person name="Palmer J.M."/>
        </authorList>
    </citation>
    <scope>NUCLEOTIDE SEQUENCE [LARGE SCALE GENOMIC DNA]</scope>
    <source>
        <strain evidence="4 6">TWF106</strain>
        <strain evidence="5 7">TWF191</strain>
        <strain evidence="3">TWF679</strain>
    </source>
</reference>
<dbReference type="EMBL" id="WIWS01000033">
    <property type="protein sequence ID" value="KAF3220444.1"/>
    <property type="molecule type" value="Genomic_DNA"/>
</dbReference>
<protein>
    <submittedName>
        <fullName evidence="5">Uncharacterized protein</fullName>
    </submittedName>
</protein>
<dbReference type="AlphaFoldDB" id="A0A6G1MGS3"/>
<evidence type="ECO:0000256" key="2">
    <source>
        <dbReference type="SAM" id="SignalP"/>
    </source>
</evidence>
<dbReference type="Proteomes" id="UP000483672">
    <property type="component" value="Unassembled WGS sequence"/>
</dbReference>
<feature type="compositionally biased region" description="Acidic residues" evidence="1">
    <location>
        <begin position="100"/>
        <end position="114"/>
    </location>
</feature>
<evidence type="ECO:0000313" key="4">
    <source>
        <dbReference type="EMBL" id="KAF3220444.1"/>
    </source>
</evidence>
<evidence type="ECO:0000313" key="5">
    <source>
        <dbReference type="EMBL" id="KAF3230219.1"/>
    </source>
</evidence>
<organism evidence="5 7">
    <name type="scientific">Orbilia oligospora</name>
    <name type="common">Nematode-trapping fungus</name>
    <name type="synonym">Arthrobotrys oligospora</name>
    <dbReference type="NCBI Taxonomy" id="2813651"/>
    <lineage>
        <taxon>Eukaryota</taxon>
        <taxon>Fungi</taxon>
        <taxon>Dikarya</taxon>
        <taxon>Ascomycota</taxon>
        <taxon>Pezizomycotina</taxon>
        <taxon>Orbiliomycetes</taxon>
        <taxon>Orbiliales</taxon>
        <taxon>Orbiliaceae</taxon>
        <taxon>Orbilia</taxon>
    </lineage>
</organism>
<comment type="caution">
    <text evidence="5">The sequence shown here is derived from an EMBL/GenBank/DDBJ whole genome shotgun (WGS) entry which is preliminary data.</text>
</comment>
<keyword evidence="2" id="KW-0732">Signal</keyword>
<dbReference type="Proteomes" id="UP000614610">
    <property type="component" value="Unassembled WGS sequence"/>
</dbReference>
<evidence type="ECO:0000313" key="6">
    <source>
        <dbReference type="Proteomes" id="UP000472727"/>
    </source>
</evidence>
<dbReference type="Proteomes" id="UP000472727">
    <property type="component" value="Unassembled WGS sequence"/>
</dbReference>
<name>A0A6G1MGS3_ORBOL</name>
<evidence type="ECO:0000313" key="3">
    <source>
        <dbReference type="EMBL" id="KAF3198054.1"/>
    </source>
</evidence>
<sequence length="267" mass="28323">MAAVALELVVAVQGLIVDPVMAQSAASHLVAALAAMLIPMVDARAQTAIRDAGTSIVGHASDQIVSMASVEEVTASLVLTMYAFQVHVPASTVPPGGGEGEQEEGEEDEDDEADSCPLIRLPPTVSTSSGDQAYEINPPAGSSGWKSPPEVNNGGGGSTTTGGPPEPTLDPDPFAQRFEIWARTQMKGPAFIEQWNSGTEGRNKFQRCQNALERVTMELDVTGWPSVVSPIEHLRLWSGLQECTWTPKSGLNWEAENASAWIGDIMI</sequence>
<proteinExistence type="predicted"/>
<evidence type="ECO:0000313" key="7">
    <source>
        <dbReference type="Proteomes" id="UP000483672"/>
    </source>
</evidence>
<feature type="region of interest" description="Disordered" evidence="1">
    <location>
        <begin position="91"/>
        <end position="173"/>
    </location>
</feature>
<accession>A0A6G1MGS3</accession>
<dbReference type="EMBL" id="WIWT01000141">
    <property type="protein sequence ID" value="KAF3198054.1"/>
    <property type="molecule type" value="Genomic_DNA"/>
</dbReference>
<feature type="signal peptide" evidence="2">
    <location>
        <begin position="1"/>
        <end position="22"/>
    </location>
</feature>